<dbReference type="InterPro" id="IPR009056">
    <property type="entry name" value="Cyt_c-like_dom"/>
</dbReference>
<dbReference type="InterPro" id="IPR036909">
    <property type="entry name" value="Cyt_c-like_dom_sf"/>
</dbReference>
<dbReference type="GO" id="GO:0046872">
    <property type="term" value="F:metal ion binding"/>
    <property type="evidence" value="ECO:0007669"/>
    <property type="project" value="UniProtKB-KW"/>
</dbReference>
<evidence type="ECO:0000256" key="1">
    <source>
        <dbReference type="ARBA" id="ARBA00022448"/>
    </source>
</evidence>
<evidence type="ECO:0000256" key="4">
    <source>
        <dbReference type="ARBA" id="ARBA00022982"/>
    </source>
</evidence>
<keyword evidence="7" id="KW-0732">Signal</keyword>
<dbReference type="Pfam" id="PF00034">
    <property type="entry name" value="Cytochrom_C"/>
    <property type="match status" value="1"/>
</dbReference>
<evidence type="ECO:0000259" key="8">
    <source>
        <dbReference type="PROSITE" id="PS51007"/>
    </source>
</evidence>
<dbReference type="Proteomes" id="UP001446337">
    <property type="component" value="Chromosome"/>
</dbReference>
<keyword evidence="3 6" id="KW-0479">Metal-binding</keyword>
<evidence type="ECO:0000256" key="2">
    <source>
        <dbReference type="ARBA" id="ARBA00022617"/>
    </source>
</evidence>
<dbReference type="Proteomes" id="UP000509782">
    <property type="component" value="Chromosome"/>
</dbReference>
<dbReference type="Gene3D" id="1.10.760.10">
    <property type="entry name" value="Cytochrome c-like domain"/>
    <property type="match status" value="1"/>
</dbReference>
<keyword evidence="1" id="KW-0813">Transport</keyword>
<evidence type="ECO:0000313" key="11">
    <source>
        <dbReference type="Proteomes" id="UP000509782"/>
    </source>
</evidence>
<evidence type="ECO:0000256" key="6">
    <source>
        <dbReference type="PROSITE-ProRule" id="PRU00433"/>
    </source>
</evidence>
<feature type="chain" id="PRO_5030092262" evidence="7">
    <location>
        <begin position="23"/>
        <end position="115"/>
    </location>
</feature>
<organism evidence="9 11">
    <name type="scientific">Achromobacter denitrificans</name>
    <name type="common">Alcaligenes denitrificans</name>
    <dbReference type="NCBI Taxonomy" id="32002"/>
    <lineage>
        <taxon>Bacteria</taxon>
        <taxon>Pseudomonadati</taxon>
        <taxon>Pseudomonadota</taxon>
        <taxon>Betaproteobacteria</taxon>
        <taxon>Burkholderiales</taxon>
        <taxon>Alcaligenaceae</taxon>
        <taxon>Achromobacter</taxon>
    </lineage>
</organism>
<dbReference type="AlphaFoldDB" id="A0A427WUC9"/>
<dbReference type="GeneID" id="92848351"/>
<evidence type="ECO:0000256" key="7">
    <source>
        <dbReference type="SAM" id="SignalP"/>
    </source>
</evidence>
<feature type="domain" description="Cytochrome c" evidence="8">
    <location>
        <begin position="20"/>
        <end position="115"/>
    </location>
</feature>
<dbReference type="PANTHER" id="PTHR33751">
    <property type="entry name" value="CBB3-TYPE CYTOCHROME C OXIDASE SUBUNIT FIXP"/>
    <property type="match status" value="1"/>
</dbReference>
<dbReference type="SUPFAM" id="SSF46626">
    <property type="entry name" value="Cytochrome c"/>
    <property type="match status" value="1"/>
</dbReference>
<dbReference type="PROSITE" id="PS51007">
    <property type="entry name" value="CYTC"/>
    <property type="match status" value="1"/>
</dbReference>
<dbReference type="EMBL" id="CP154792">
    <property type="protein sequence ID" value="XAN16342.1"/>
    <property type="molecule type" value="Genomic_DNA"/>
</dbReference>
<gene>
    <name evidence="10" type="ORF">AAIK43_34085</name>
    <name evidence="9" type="ORF">FOC81_22345</name>
</gene>
<dbReference type="OrthoDB" id="9773456at2"/>
<accession>A0A427WUC9</accession>
<evidence type="ECO:0000256" key="5">
    <source>
        <dbReference type="ARBA" id="ARBA00023004"/>
    </source>
</evidence>
<dbReference type="STRING" id="32002.BVK87_02720"/>
<keyword evidence="12" id="KW-1185">Reference proteome</keyword>
<keyword evidence="5 6" id="KW-0408">Iron</keyword>
<evidence type="ECO:0000313" key="10">
    <source>
        <dbReference type="EMBL" id="XAN16342.1"/>
    </source>
</evidence>
<protein>
    <submittedName>
        <fullName evidence="9">Cytochrome c</fullName>
    </submittedName>
</protein>
<dbReference type="PANTHER" id="PTHR33751:SF9">
    <property type="entry name" value="CYTOCHROME C4"/>
    <property type="match status" value="1"/>
</dbReference>
<reference evidence="10 12" key="2">
    <citation type="submission" date="2024-05" db="EMBL/GenBank/DDBJ databases">
        <title>Achromobacter denitrificans. BP1, complete genome.</title>
        <authorList>
            <person name="Zhang B."/>
        </authorList>
    </citation>
    <scope>NUCLEOTIDE SEQUENCE [LARGE SCALE GENOMIC DNA]</scope>
    <source>
        <strain evidence="10 12">BP1</strain>
    </source>
</reference>
<dbReference type="GO" id="GO:0020037">
    <property type="term" value="F:heme binding"/>
    <property type="evidence" value="ECO:0007669"/>
    <property type="project" value="InterPro"/>
</dbReference>
<evidence type="ECO:0000256" key="3">
    <source>
        <dbReference type="ARBA" id="ARBA00022723"/>
    </source>
</evidence>
<evidence type="ECO:0000313" key="9">
    <source>
        <dbReference type="EMBL" id="QKQ49297.1"/>
    </source>
</evidence>
<dbReference type="RefSeq" id="WP_062679729.1">
    <property type="nucleotide sequence ID" value="NZ_BLWG01000032.1"/>
</dbReference>
<proteinExistence type="predicted"/>
<keyword evidence="4" id="KW-0249">Electron transport</keyword>
<name>A0A427WUC9_ACHDE</name>
<reference evidence="9 11" key="1">
    <citation type="submission" date="2020-05" db="EMBL/GenBank/DDBJ databases">
        <title>FDA dAtabase for Regulatory Grade micrObial Sequences (FDA-ARGOS): Supporting development and validation of Infectious Disease Dx tests.</title>
        <authorList>
            <person name="Sproer C."/>
            <person name="Gronow S."/>
            <person name="Severitt S."/>
            <person name="Schroder I."/>
            <person name="Tallon L."/>
            <person name="Sadzewicz L."/>
            <person name="Zhao X."/>
            <person name="Vavikolanu K."/>
            <person name="Mehta A."/>
            <person name="Aluvathingal J."/>
            <person name="Nadendla S."/>
            <person name="Myers T."/>
            <person name="Yan Y."/>
            <person name="Sichtig H."/>
        </authorList>
    </citation>
    <scope>NUCLEOTIDE SEQUENCE [LARGE SCALE GENOMIC DNA]</scope>
    <source>
        <strain evidence="9 11">FDAARGOS_787</strain>
    </source>
</reference>
<sequence length="115" mass="12217">MKSFLRILVALMLSQAAAQALAADGKPAVVDGGNPDTLSPHVSTMLPLCASCHGADGISAVGLYPNLAGQKVEYLVKQLQAFKSRERNDPVMSSMAEPLSPEAIQELAQYFSSRK</sequence>
<evidence type="ECO:0000313" key="12">
    <source>
        <dbReference type="Proteomes" id="UP001446337"/>
    </source>
</evidence>
<dbReference type="EMBL" id="CP054569">
    <property type="protein sequence ID" value="QKQ49297.1"/>
    <property type="molecule type" value="Genomic_DNA"/>
</dbReference>
<feature type="signal peptide" evidence="7">
    <location>
        <begin position="1"/>
        <end position="22"/>
    </location>
</feature>
<keyword evidence="2 6" id="KW-0349">Heme</keyword>
<dbReference type="GO" id="GO:0009055">
    <property type="term" value="F:electron transfer activity"/>
    <property type="evidence" value="ECO:0007669"/>
    <property type="project" value="InterPro"/>
</dbReference>
<dbReference type="InterPro" id="IPR050597">
    <property type="entry name" value="Cytochrome_c_Oxidase_Subunit"/>
</dbReference>